<evidence type="ECO:0000313" key="2">
    <source>
        <dbReference type="Proteomes" id="UP000182841"/>
    </source>
</evidence>
<dbReference type="Proteomes" id="UP000182841">
    <property type="component" value="Unassembled WGS sequence"/>
</dbReference>
<organism evidence="1 2">
    <name type="scientific">Streptomyces qinglanensis</name>
    <dbReference type="NCBI Taxonomy" id="943816"/>
    <lineage>
        <taxon>Bacteria</taxon>
        <taxon>Bacillati</taxon>
        <taxon>Actinomycetota</taxon>
        <taxon>Actinomycetes</taxon>
        <taxon>Kitasatosporales</taxon>
        <taxon>Streptomycetaceae</taxon>
        <taxon>Streptomyces</taxon>
    </lineage>
</organism>
<protein>
    <submittedName>
        <fullName evidence="1">Uncharacterized protein</fullName>
    </submittedName>
</protein>
<dbReference type="EMBL" id="FOGO01000007">
    <property type="protein sequence ID" value="SES04453.1"/>
    <property type="molecule type" value="Genomic_DNA"/>
</dbReference>
<accession>A0A1H9U5V1</accession>
<gene>
    <name evidence="1" type="ORF">SAMN05421870_107334</name>
</gene>
<name>A0A1H9U5V1_9ACTN</name>
<proteinExistence type="predicted"/>
<evidence type="ECO:0000313" key="1">
    <source>
        <dbReference type="EMBL" id="SES04453.1"/>
    </source>
</evidence>
<dbReference type="AlphaFoldDB" id="A0A1H9U5V1"/>
<reference evidence="2" key="1">
    <citation type="submission" date="2016-10" db="EMBL/GenBank/DDBJ databases">
        <authorList>
            <person name="Varghese N."/>
            <person name="Submissions S."/>
        </authorList>
    </citation>
    <scope>NUCLEOTIDE SEQUENCE [LARGE SCALE GENOMIC DNA]</scope>
    <source>
        <strain evidence="2">CGMCC 4.6825</strain>
    </source>
</reference>
<dbReference type="RefSeq" id="WP_075001245.1">
    <property type="nucleotide sequence ID" value="NZ_FOGO01000007.1"/>
</dbReference>
<keyword evidence="2" id="KW-1185">Reference proteome</keyword>
<sequence>MTTREQMGPAMALVDLVQSHPELPVLEWRIRPTSGTLTGDLYASDHPCAALHAYAAVLGGRPEPDESATFESSGLVRRMYRLTTTWHDVQVQVSASVTIGLTGPRWAEGLAAEWRHLLSDPAEPPLPMALRPTVQVEVAA</sequence>